<dbReference type="GeneID" id="54285901"/>
<keyword evidence="1 3" id="KW-0378">Hydrolase</keyword>
<dbReference type="PRINTS" id="PR00412">
    <property type="entry name" value="EPOXHYDRLASE"/>
</dbReference>
<feature type="domain" description="AB hydrolase-1" evidence="2">
    <location>
        <begin position="32"/>
        <end position="272"/>
    </location>
</feature>
<dbReference type="PANTHER" id="PTHR42977:SF3">
    <property type="entry name" value="AB HYDROLASE-1 DOMAIN-CONTAINING PROTEIN"/>
    <property type="match status" value="1"/>
</dbReference>
<evidence type="ECO:0000313" key="4">
    <source>
        <dbReference type="Proteomes" id="UP000799778"/>
    </source>
</evidence>
<dbReference type="Pfam" id="PF00561">
    <property type="entry name" value="Abhydrolase_1"/>
    <property type="match status" value="1"/>
</dbReference>
<sequence>MTFLNAITRYLTLSLSTGENIFYREAGDVNAPTVLLLHGFPSSSNQFRYLIPILATKYHVLAPDLPSYGFTTVTDSYNYTFDNLATTISTWLTNLPTPPQKYSIYIFDYGAPVGLRLALEHPERISSIITQNGNAYVEGLGPFWESFKPFWANRTTETEAPIRPNVELPVTKFQYEDGTPDLQRVDPASYTFDQALLDRPGIKDIQIDLFYDYQNNLPLYPKFQQFFREKQVPLLAVWGKNDVIFVPPGAEAFKRDLPNAEVELWDAGHFVSDTYAPELGERILKFFKDHSI</sequence>
<dbReference type="SUPFAM" id="SSF53474">
    <property type="entry name" value="alpha/beta-Hydrolases"/>
    <property type="match status" value="1"/>
</dbReference>
<dbReference type="EMBL" id="ML978071">
    <property type="protein sequence ID" value="KAF2013433.1"/>
    <property type="molecule type" value="Genomic_DNA"/>
</dbReference>
<dbReference type="InterPro" id="IPR029058">
    <property type="entry name" value="AB_hydrolase_fold"/>
</dbReference>
<accession>A0A6A5XKF8</accession>
<keyword evidence="4" id="KW-1185">Reference proteome</keyword>
<reference evidence="3" key="1">
    <citation type="journal article" date="2020" name="Stud. Mycol.">
        <title>101 Dothideomycetes genomes: a test case for predicting lifestyles and emergence of pathogens.</title>
        <authorList>
            <person name="Haridas S."/>
            <person name="Albert R."/>
            <person name="Binder M."/>
            <person name="Bloem J."/>
            <person name="Labutti K."/>
            <person name="Salamov A."/>
            <person name="Andreopoulos B."/>
            <person name="Baker S."/>
            <person name="Barry K."/>
            <person name="Bills G."/>
            <person name="Bluhm B."/>
            <person name="Cannon C."/>
            <person name="Castanera R."/>
            <person name="Culley D."/>
            <person name="Daum C."/>
            <person name="Ezra D."/>
            <person name="Gonzalez J."/>
            <person name="Henrissat B."/>
            <person name="Kuo A."/>
            <person name="Liang C."/>
            <person name="Lipzen A."/>
            <person name="Lutzoni F."/>
            <person name="Magnuson J."/>
            <person name="Mondo S."/>
            <person name="Nolan M."/>
            <person name="Ohm R."/>
            <person name="Pangilinan J."/>
            <person name="Park H.-J."/>
            <person name="Ramirez L."/>
            <person name="Alfaro M."/>
            <person name="Sun H."/>
            <person name="Tritt A."/>
            <person name="Yoshinaga Y."/>
            <person name="Zwiers L.-H."/>
            <person name="Turgeon B."/>
            <person name="Goodwin S."/>
            <person name="Spatafora J."/>
            <person name="Crous P."/>
            <person name="Grigoriev I."/>
        </authorList>
    </citation>
    <scope>NUCLEOTIDE SEQUENCE</scope>
    <source>
        <strain evidence="3">CBS 175.79</strain>
    </source>
</reference>
<dbReference type="Proteomes" id="UP000799778">
    <property type="component" value="Unassembled WGS sequence"/>
</dbReference>
<dbReference type="GO" id="GO:0004301">
    <property type="term" value="F:epoxide hydrolase activity"/>
    <property type="evidence" value="ECO:0007669"/>
    <property type="project" value="TreeGrafter"/>
</dbReference>
<dbReference type="InterPro" id="IPR000073">
    <property type="entry name" value="AB_hydrolase_1"/>
</dbReference>
<dbReference type="Gene3D" id="3.40.50.1820">
    <property type="entry name" value="alpha/beta hydrolase"/>
    <property type="match status" value="1"/>
</dbReference>
<dbReference type="AlphaFoldDB" id="A0A6A5XKF8"/>
<name>A0A6A5XKF8_9PLEO</name>
<evidence type="ECO:0000259" key="2">
    <source>
        <dbReference type="Pfam" id="PF00561"/>
    </source>
</evidence>
<gene>
    <name evidence="3" type="ORF">BU24DRAFT_424430</name>
</gene>
<dbReference type="RefSeq" id="XP_033381772.1">
    <property type="nucleotide sequence ID" value="XM_033528504.1"/>
</dbReference>
<evidence type="ECO:0000313" key="3">
    <source>
        <dbReference type="EMBL" id="KAF2013433.1"/>
    </source>
</evidence>
<dbReference type="InterPro" id="IPR051340">
    <property type="entry name" value="Haloalkane_dehalogenase"/>
</dbReference>
<proteinExistence type="predicted"/>
<dbReference type="InterPro" id="IPR000639">
    <property type="entry name" value="Epox_hydrolase-like"/>
</dbReference>
<dbReference type="PANTHER" id="PTHR42977">
    <property type="entry name" value="HYDROLASE-RELATED"/>
    <property type="match status" value="1"/>
</dbReference>
<dbReference type="OrthoDB" id="284184at2759"/>
<evidence type="ECO:0000256" key="1">
    <source>
        <dbReference type="ARBA" id="ARBA00022801"/>
    </source>
</evidence>
<protein>
    <submittedName>
        <fullName evidence="3">Alpha/beta-hydrolase</fullName>
    </submittedName>
</protein>
<organism evidence="3 4">
    <name type="scientific">Aaosphaeria arxii CBS 175.79</name>
    <dbReference type="NCBI Taxonomy" id="1450172"/>
    <lineage>
        <taxon>Eukaryota</taxon>
        <taxon>Fungi</taxon>
        <taxon>Dikarya</taxon>
        <taxon>Ascomycota</taxon>
        <taxon>Pezizomycotina</taxon>
        <taxon>Dothideomycetes</taxon>
        <taxon>Pleosporomycetidae</taxon>
        <taxon>Pleosporales</taxon>
        <taxon>Pleosporales incertae sedis</taxon>
        <taxon>Aaosphaeria</taxon>
    </lineage>
</organism>